<dbReference type="AlphaFoldDB" id="A0A8R1DMU8"/>
<reference evidence="2" key="1">
    <citation type="submission" date="2010-08" db="EMBL/GenBank/DDBJ databases">
        <authorList>
            <consortium name="Caenorhabditis japonica Sequencing Consortium"/>
            <person name="Wilson R.K."/>
        </authorList>
    </citation>
    <scope>NUCLEOTIDE SEQUENCE [LARGE SCALE GENOMIC DNA]</scope>
    <source>
        <strain evidence="2">DF5081</strain>
    </source>
</reference>
<proteinExistence type="predicted"/>
<sequence>MKKDMSKNHARNRLMDCYILGASTYATIVKIPHFSPETPTRKNELQPLVVYSLNKKRRWEISTNFDAEVTEDGVKSILFKRKLKNLSYIWWSLERNDFTTSYYYSKAIDENLMNSAKKEDKLIGYHVIKVQKNFKKLLEHKCVRSFGLKNPDCLGYTTPGLFTELAYELMENEGGEMLPEEHDEEKEEVLESIKKPNGFYKLEEHVVKTKPRKPKVHGWAVL</sequence>
<reference evidence="1" key="2">
    <citation type="submission" date="2022-06" db="UniProtKB">
        <authorList>
            <consortium name="EnsemblMetazoa"/>
        </authorList>
    </citation>
    <scope>IDENTIFICATION</scope>
    <source>
        <strain evidence="1">DF5081</strain>
    </source>
</reference>
<dbReference type="EnsemblMetazoa" id="CJA06422.1">
    <property type="protein sequence ID" value="CJA06422.1"/>
    <property type="gene ID" value="WBGene00125626"/>
</dbReference>
<keyword evidence="2" id="KW-1185">Reference proteome</keyword>
<dbReference type="Proteomes" id="UP000005237">
    <property type="component" value="Unassembled WGS sequence"/>
</dbReference>
<organism evidence="1 2">
    <name type="scientific">Caenorhabditis japonica</name>
    <dbReference type="NCBI Taxonomy" id="281687"/>
    <lineage>
        <taxon>Eukaryota</taxon>
        <taxon>Metazoa</taxon>
        <taxon>Ecdysozoa</taxon>
        <taxon>Nematoda</taxon>
        <taxon>Chromadorea</taxon>
        <taxon>Rhabditida</taxon>
        <taxon>Rhabditina</taxon>
        <taxon>Rhabditomorpha</taxon>
        <taxon>Rhabditoidea</taxon>
        <taxon>Rhabditidae</taxon>
        <taxon>Peloderinae</taxon>
        <taxon>Caenorhabditis</taxon>
    </lineage>
</organism>
<accession>A0A8R1DMU8</accession>
<evidence type="ECO:0000313" key="1">
    <source>
        <dbReference type="EnsemblMetazoa" id="CJA06422.1"/>
    </source>
</evidence>
<dbReference type="OMA" id="WEISTNF"/>
<name>A0A8R1DMU8_CAEJA</name>
<evidence type="ECO:0000313" key="2">
    <source>
        <dbReference type="Proteomes" id="UP000005237"/>
    </source>
</evidence>
<protein>
    <submittedName>
        <fullName evidence="1">Uncharacterized protein</fullName>
    </submittedName>
</protein>